<evidence type="ECO:0000259" key="10">
    <source>
        <dbReference type="PROSITE" id="PS51278"/>
    </source>
</evidence>
<dbReference type="InterPro" id="IPR029055">
    <property type="entry name" value="Ntn_hydrolases_N"/>
</dbReference>
<evidence type="ECO:0000256" key="5">
    <source>
        <dbReference type="ARBA" id="ARBA00022840"/>
    </source>
</evidence>
<name>A0ABR2Z0P4_9CHLO</name>
<dbReference type="SUPFAM" id="SSF52402">
    <property type="entry name" value="Adenine nucleotide alpha hydrolases-like"/>
    <property type="match status" value="1"/>
</dbReference>
<dbReference type="CDD" id="cd01991">
    <property type="entry name" value="Asn_synthase_B_C"/>
    <property type="match status" value="1"/>
</dbReference>
<gene>
    <name evidence="11" type="ORF">WJX75_004454</name>
</gene>
<dbReference type="InterPro" id="IPR017932">
    <property type="entry name" value="GATase_2_dom"/>
</dbReference>
<dbReference type="NCBIfam" id="NF006949">
    <property type="entry name" value="PRK09431.1"/>
    <property type="match status" value="1"/>
</dbReference>
<organism evidence="11 12">
    <name type="scientific">Coccomyxa subellipsoidea</name>
    <dbReference type="NCBI Taxonomy" id="248742"/>
    <lineage>
        <taxon>Eukaryota</taxon>
        <taxon>Viridiplantae</taxon>
        <taxon>Chlorophyta</taxon>
        <taxon>core chlorophytes</taxon>
        <taxon>Trebouxiophyceae</taxon>
        <taxon>Trebouxiophyceae incertae sedis</taxon>
        <taxon>Coccomyxaceae</taxon>
        <taxon>Coccomyxa</taxon>
    </lineage>
</organism>
<evidence type="ECO:0000256" key="8">
    <source>
        <dbReference type="ARBA" id="ARBA00029440"/>
    </source>
</evidence>
<dbReference type="InterPro" id="IPR006426">
    <property type="entry name" value="Asn_synth_AEB"/>
</dbReference>
<dbReference type="NCBIfam" id="TIGR01536">
    <property type="entry name" value="asn_synth_AEB"/>
    <property type="match status" value="1"/>
</dbReference>
<dbReference type="SUPFAM" id="SSF56235">
    <property type="entry name" value="N-terminal nucleophile aminohydrolases (Ntn hydrolases)"/>
    <property type="match status" value="1"/>
</dbReference>
<keyword evidence="3" id="KW-0028">Amino-acid biosynthesis</keyword>
<evidence type="ECO:0000256" key="4">
    <source>
        <dbReference type="ARBA" id="ARBA00022741"/>
    </source>
</evidence>
<dbReference type="PANTHER" id="PTHR11772">
    <property type="entry name" value="ASPARAGINE SYNTHETASE"/>
    <property type="match status" value="1"/>
</dbReference>
<dbReference type="InterPro" id="IPR001962">
    <property type="entry name" value="Asn_synthase"/>
</dbReference>
<evidence type="ECO:0000313" key="11">
    <source>
        <dbReference type="EMBL" id="KAK9917446.1"/>
    </source>
</evidence>
<dbReference type="InterPro" id="IPR014729">
    <property type="entry name" value="Rossmann-like_a/b/a_fold"/>
</dbReference>
<feature type="domain" description="Glutamine amidotransferase type-2" evidence="10">
    <location>
        <begin position="2"/>
        <end position="195"/>
    </location>
</feature>
<evidence type="ECO:0000256" key="6">
    <source>
        <dbReference type="ARBA" id="ARBA00022888"/>
    </source>
</evidence>
<dbReference type="Gene3D" id="3.40.50.620">
    <property type="entry name" value="HUPs"/>
    <property type="match status" value="1"/>
</dbReference>
<reference evidence="11 12" key="1">
    <citation type="journal article" date="2024" name="Nat. Commun.">
        <title>Phylogenomics reveals the evolutionary origins of lichenization in chlorophyte algae.</title>
        <authorList>
            <person name="Puginier C."/>
            <person name="Libourel C."/>
            <person name="Otte J."/>
            <person name="Skaloud P."/>
            <person name="Haon M."/>
            <person name="Grisel S."/>
            <person name="Petersen M."/>
            <person name="Berrin J.G."/>
            <person name="Delaux P.M."/>
            <person name="Dal Grande F."/>
            <person name="Keller J."/>
        </authorList>
    </citation>
    <scope>NUCLEOTIDE SEQUENCE [LARGE SCALE GENOMIC DNA]</scope>
    <source>
        <strain evidence="11 12">SAG 216-7</strain>
    </source>
</reference>
<dbReference type="InterPro" id="IPR050795">
    <property type="entry name" value="Asn_Synthetase"/>
</dbReference>
<keyword evidence="7" id="KW-0315">Glutamine amidotransferase</keyword>
<evidence type="ECO:0000256" key="9">
    <source>
        <dbReference type="ARBA" id="ARBA00048741"/>
    </source>
</evidence>
<keyword evidence="12" id="KW-1185">Reference proteome</keyword>
<evidence type="ECO:0000256" key="3">
    <source>
        <dbReference type="ARBA" id="ARBA00022605"/>
    </source>
</evidence>
<keyword evidence="5" id="KW-0067">ATP-binding</keyword>
<dbReference type="Pfam" id="PF00733">
    <property type="entry name" value="Asn_synthase"/>
    <property type="match status" value="1"/>
</dbReference>
<dbReference type="Pfam" id="PF13537">
    <property type="entry name" value="GATase_7"/>
    <property type="match status" value="1"/>
</dbReference>
<dbReference type="Proteomes" id="UP001491310">
    <property type="component" value="Unassembled WGS sequence"/>
</dbReference>
<dbReference type="PANTHER" id="PTHR11772:SF2">
    <property type="entry name" value="ASPARAGINE SYNTHETASE [GLUTAMINE-HYDROLYZING]"/>
    <property type="match status" value="1"/>
</dbReference>
<dbReference type="InterPro" id="IPR033738">
    <property type="entry name" value="AsnB_N"/>
</dbReference>
<keyword evidence="2" id="KW-0436">Ligase</keyword>
<accession>A0ABR2Z0P4</accession>
<evidence type="ECO:0000256" key="7">
    <source>
        <dbReference type="ARBA" id="ARBA00022962"/>
    </source>
</evidence>
<evidence type="ECO:0000256" key="2">
    <source>
        <dbReference type="ARBA" id="ARBA00022598"/>
    </source>
</evidence>
<dbReference type="Gene3D" id="3.60.20.10">
    <property type="entry name" value="Glutamine Phosphoribosylpyrophosphate, subunit 1, domain 1"/>
    <property type="match status" value="1"/>
</dbReference>
<comment type="caution">
    <text evidence="11">The sequence shown here is derived from an EMBL/GenBank/DDBJ whole genome shotgun (WGS) entry which is preliminary data.</text>
</comment>
<dbReference type="CDD" id="cd00712">
    <property type="entry name" value="AsnB"/>
    <property type="match status" value="1"/>
</dbReference>
<protein>
    <recommendedName>
        <fullName evidence="1">asparagine synthase (glutamine-hydrolyzing)</fullName>
        <ecNumber evidence="1">6.3.5.4</ecNumber>
    </recommendedName>
</protein>
<dbReference type="EMBL" id="JALJOT010000002">
    <property type="protein sequence ID" value="KAK9917446.1"/>
    <property type="molecule type" value="Genomic_DNA"/>
</dbReference>
<comment type="catalytic activity">
    <reaction evidence="9">
        <text>L-aspartate + L-glutamine + ATP + H2O = L-asparagine + L-glutamate + AMP + diphosphate + H(+)</text>
        <dbReference type="Rhea" id="RHEA:12228"/>
        <dbReference type="ChEBI" id="CHEBI:15377"/>
        <dbReference type="ChEBI" id="CHEBI:15378"/>
        <dbReference type="ChEBI" id="CHEBI:29985"/>
        <dbReference type="ChEBI" id="CHEBI:29991"/>
        <dbReference type="ChEBI" id="CHEBI:30616"/>
        <dbReference type="ChEBI" id="CHEBI:33019"/>
        <dbReference type="ChEBI" id="CHEBI:58048"/>
        <dbReference type="ChEBI" id="CHEBI:58359"/>
        <dbReference type="ChEBI" id="CHEBI:456215"/>
        <dbReference type="EC" id="6.3.5.4"/>
    </reaction>
</comment>
<evidence type="ECO:0000256" key="1">
    <source>
        <dbReference type="ARBA" id="ARBA00012737"/>
    </source>
</evidence>
<proteinExistence type="predicted"/>
<dbReference type="EC" id="6.3.5.4" evidence="1"/>
<evidence type="ECO:0000313" key="12">
    <source>
        <dbReference type="Proteomes" id="UP001491310"/>
    </source>
</evidence>
<comment type="pathway">
    <text evidence="8">Amino-acid biosynthesis.</text>
</comment>
<sequence>MCGILAALGLQGDPEKNRRLMLRQSKLLRHRGPDANSIYQSADGQNFIAFERLQIIDVTDGGKQPFVIERRAGNIAWALNSEIYNHEELKQKYLKGVKIVKDSKSDSAIIGHMYEKLGDSDEIWNSLDGIFACVLVDEATGDFVAARDPIGVCSFYWGKGRDGSTWFASEMKALQAHCETFDIFPPGHCYRSKTGKLERWYKPKWLDLEYLPSAPANLTAIHDSLVGAVVKRLMSDAPLGVLLSGGLDSSLVAAIAVRHMKESKNAYDTDQPLHTFSIGLPGSPDLVAARRVAAFLGTQHHEFTFTVEEGIDALYDLIWHIESYEQVRASVPMYLLSRKIKAGGFKVVLSGEGADEVYGGYLFFHKAPTPKDFQQETVRLVRRLHQFDVMRANKAPFSFGLEPRVPFLDKAFLDTSMTFDPADKMIDMNDKPDGKHAQMEKYLLRKAFDRPEDPYLPEDVLWRQKEQFSDGVGYNWVDGLKDYAQRVVTDQLWEARQSRFPEHTPNTREYYLLRSIFEEHFPSPSALATVPKGLSIACSTPEALAWDPDWADTHEISGRAMRAVHTAGNDFTFEKRQPSVGVPGPGGAAAAAPLAVNGKIDPQTAPLPMCSRLDVPKGVAQAAKANGIHVAAS</sequence>
<dbReference type="PROSITE" id="PS51278">
    <property type="entry name" value="GATASE_TYPE_2"/>
    <property type="match status" value="1"/>
</dbReference>
<keyword evidence="6" id="KW-0061">Asparagine biosynthesis</keyword>
<keyword evidence="4" id="KW-0547">Nucleotide-binding</keyword>